<dbReference type="Pfam" id="PF04493">
    <property type="entry name" value="Endonuclease_5"/>
    <property type="match status" value="1"/>
</dbReference>
<feature type="region of interest" description="Disordered" evidence="7">
    <location>
        <begin position="181"/>
        <end position="263"/>
    </location>
</feature>
<feature type="compositionally biased region" description="Basic residues" evidence="7">
    <location>
        <begin position="333"/>
        <end position="344"/>
    </location>
</feature>
<evidence type="ECO:0000256" key="4">
    <source>
        <dbReference type="ARBA" id="ARBA00022722"/>
    </source>
</evidence>
<evidence type="ECO:0000256" key="7">
    <source>
        <dbReference type="SAM" id="MobiDB-lite"/>
    </source>
</evidence>
<feature type="region of interest" description="Disordered" evidence="7">
    <location>
        <begin position="324"/>
        <end position="344"/>
    </location>
</feature>
<evidence type="ECO:0000256" key="3">
    <source>
        <dbReference type="ARBA" id="ARBA00022490"/>
    </source>
</evidence>
<sequence length="344" mass="37203">MGLARPDLRPDPSLSRAEMEGLQRDIAAAATFEDDHGPDPAAVAVEEATSLADGLPPARDGAQERLGTGDEGSADTTPDPDGPTVVGVDQAFLTDRDGDRPDAAVSAAVAFRDGTVVEYAHATTPLSIPYVPGLLAFREGEPILAALDALDAAPDLLVCDGSGRIHFREAGLATHVGVLRGRPERRRREKSPLRRARRVDERAPGRLADAGPRRRRGDDRRAGDRHRPRVPVAPVPEQQAGEPAVRQPGPPRVGGDRGRVRRGALRGVQAPRADAARGRVRRYGEAGRGLRRGRRRRARGASARRRFRATDCHRQAVFRRSTANANAWETTTRKVRCPPRSSGR</sequence>
<comment type="subcellular location">
    <subcellularLocation>
        <location evidence="2">Cytoplasm</location>
    </subcellularLocation>
</comment>
<proteinExistence type="predicted"/>
<dbReference type="EMBL" id="EF558549">
    <property type="protein sequence ID" value="ABT17403.1"/>
    <property type="molecule type" value="Genomic_DNA"/>
</dbReference>
<dbReference type="PANTHER" id="PTHR28511:SF1">
    <property type="entry name" value="ENDONUCLEASE V"/>
    <property type="match status" value="1"/>
</dbReference>
<organism evidence="8">
    <name type="scientific">Halorubrum sp. TP009</name>
    <dbReference type="NCBI Taxonomy" id="447099"/>
    <lineage>
        <taxon>Archaea</taxon>
        <taxon>Methanobacteriati</taxon>
        <taxon>Methanobacteriota</taxon>
        <taxon>Stenosarchaea group</taxon>
        <taxon>Halobacteria</taxon>
        <taxon>Halobacteriales</taxon>
        <taxon>Haloferacaceae</taxon>
        <taxon>Halorubrum</taxon>
    </lineage>
</organism>
<keyword evidence="3" id="KW-0963">Cytoplasm</keyword>
<dbReference type="AlphaFoldDB" id="A7U0X2"/>
<dbReference type="Gene3D" id="3.30.2170.10">
    <property type="entry name" value="archaeoglobus fulgidus dsm 4304 superfamily"/>
    <property type="match status" value="1"/>
</dbReference>
<accession>A7U0X2</accession>
<feature type="compositionally biased region" description="Basic residues" evidence="7">
    <location>
        <begin position="289"/>
        <end position="307"/>
    </location>
</feature>
<name>A7U0X2_9EURY</name>
<feature type="compositionally biased region" description="Basic residues" evidence="7">
    <location>
        <begin position="183"/>
        <end position="197"/>
    </location>
</feature>
<feature type="region of interest" description="Disordered" evidence="7">
    <location>
        <begin position="286"/>
        <end position="308"/>
    </location>
</feature>
<reference evidence="8" key="1">
    <citation type="journal article" date="2007" name="BMC Evol. Biol.">
        <title>Evolution of rhodopsin ion pumps in haloarchaea.</title>
        <authorList>
            <person name="Sharma A.K."/>
            <person name="Walsh D.A."/>
            <person name="Bapteste E."/>
            <person name="Rodriguez-Valera F."/>
            <person name="Ford Doolittle W."/>
            <person name="Papke R.T."/>
        </authorList>
    </citation>
    <scope>NUCLEOTIDE SEQUENCE</scope>
    <source>
        <strain evidence="8">TP009</strain>
    </source>
</reference>
<keyword evidence="5 8" id="KW-0255">Endonuclease</keyword>
<evidence type="ECO:0000313" key="8">
    <source>
        <dbReference type="EMBL" id="ABT17403.1"/>
    </source>
</evidence>
<protein>
    <submittedName>
        <fullName evidence="8">Endonuclease V</fullName>
    </submittedName>
</protein>
<evidence type="ECO:0000256" key="1">
    <source>
        <dbReference type="ARBA" id="ARBA00001835"/>
    </source>
</evidence>
<dbReference type="GO" id="GO:0016891">
    <property type="term" value="F:RNA endonuclease activity producing 5'-phosphomonoesters, hydrolytic mechanism"/>
    <property type="evidence" value="ECO:0007669"/>
    <property type="project" value="TreeGrafter"/>
</dbReference>
<evidence type="ECO:0000256" key="2">
    <source>
        <dbReference type="ARBA" id="ARBA00004496"/>
    </source>
</evidence>
<feature type="region of interest" description="Disordered" evidence="7">
    <location>
        <begin position="1"/>
        <end position="87"/>
    </location>
</feature>
<dbReference type="GO" id="GO:0043737">
    <property type="term" value="F:deoxyribonuclease V activity"/>
    <property type="evidence" value="ECO:0007669"/>
    <property type="project" value="UniProtKB-EC"/>
</dbReference>
<keyword evidence="4" id="KW-0540">Nuclease</keyword>
<comment type="catalytic activity">
    <reaction evidence="1">
        <text>Endonucleolytic cleavage at apurinic or apyrimidinic sites to products with a 5'-phosphate.</text>
        <dbReference type="EC" id="3.1.21.7"/>
    </reaction>
</comment>
<dbReference type="PANTHER" id="PTHR28511">
    <property type="entry name" value="ENDONUCLEASE V"/>
    <property type="match status" value="1"/>
</dbReference>
<dbReference type="InterPro" id="IPR007581">
    <property type="entry name" value="Endonuclease-V"/>
</dbReference>
<evidence type="ECO:0000256" key="6">
    <source>
        <dbReference type="ARBA" id="ARBA00022801"/>
    </source>
</evidence>
<feature type="compositionally biased region" description="Basic and acidic residues" evidence="7">
    <location>
        <begin position="1"/>
        <end position="10"/>
    </location>
</feature>
<keyword evidence="6" id="KW-0378">Hydrolase</keyword>
<dbReference type="GO" id="GO:0005737">
    <property type="term" value="C:cytoplasm"/>
    <property type="evidence" value="ECO:0007669"/>
    <property type="project" value="UniProtKB-SubCell"/>
</dbReference>
<gene>
    <name evidence="8" type="primary">TP009.6</name>
</gene>
<dbReference type="GO" id="GO:0006281">
    <property type="term" value="P:DNA repair"/>
    <property type="evidence" value="ECO:0007669"/>
    <property type="project" value="InterPro"/>
</dbReference>
<dbReference type="GO" id="GO:0003727">
    <property type="term" value="F:single-stranded RNA binding"/>
    <property type="evidence" value="ECO:0007669"/>
    <property type="project" value="TreeGrafter"/>
</dbReference>
<evidence type="ECO:0000256" key="5">
    <source>
        <dbReference type="ARBA" id="ARBA00022759"/>
    </source>
</evidence>